<dbReference type="PANTHER" id="PTHR43133:SF50">
    <property type="entry name" value="ECF RNA POLYMERASE SIGMA FACTOR SIGM"/>
    <property type="match status" value="1"/>
</dbReference>
<dbReference type="InterPro" id="IPR036388">
    <property type="entry name" value="WH-like_DNA-bd_sf"/>
</dbReference>
<name>A0A011AES5_9ACTN</name>
<sequence>MLRHRENHYEGLDALIATRSDALLATAGLLAGGREAGQDLLQAAIEKMMRQWHRIEGDREAYLRRILYHLAVDSWRRRRRRPEVLTDLAPAVAQPDGAGALTLRLALVQALGELTPRQRAVLVLRYFEGLSEVEIAGALGCSTGTVKSTAARGLKNLRAHTASWPLEDAPEPKGAHR</sequence>
<dbReference type="Pfam" id="PF04542">
    <property type="entry name" value="Sigma70_r2"/>
    <property type="match status" value="1"/>
</dbReference>
<dbReference type="SUPFAM" id="SSF88659">
    <property type="entry name" value="Sigma3 and sigma4 domains of RNA polymerase sigma factors"/>
    <property type="match status" value="1"/>
</dbReference>
<dbReference type="Pfam" id="PF08281">
    <property type="entry name" value="Sigma70_r4_2"/>
    <property type="match status" value="1"/>
</dbReference>
<dbReference type="CDD" id="cd06171">
    <property type="entry name" value="Sigma70_r4"/>
    <property type="match status" value="1"/>
</dbReference>
<evidence type="ECO:0000313" key="8">
    <source>
        <dbReference type="EMBL" id="EXG80541.1"/>
    </source>
</evidence>
<proteinExistence type="inferred from homology"/>
<dbReference type="NCBIfam" id="TIGR02937">
    <property type="entry name" value="sigma70-ECF"/>
    <property type="match status" value="1"/>
</dbReference>
<evidence type="ECO:0000256" key="4">
    <source>
        <dbReference type="ARBA" id="ARBA00023125"/>
    </source>
</evidence>
<dbReference type="Proteomes" id="UP000021053">
    <property type="component" value="Unassembled WGS sequence"/>
</dbReference>
<dbReference type="GO" id="GO:0006352">
    <property type="term" value="P:DNA-templated transcription initiation"/>
    <property type="evidence" value="ECO:0007669"/>
    <property type="project" value="InterPro"/>
</dbReference>
<keyword evidence="5" id="KW-0804">Transcription</keyword>
<dbReference type="Gene3D" id="1.10.10.10">
    <property type="entry name" value="Winged helix-like DNA-binding domain superfamily/Winged helix DNA-binding domain"/>
    <property type="match status" value="1"/>
</dbReference>
<evidence type="ECO:0000259" key="7">
    <source>
        <dbReference type="Pfam" id="PF08281"/>
    </source>
</evidence>
<keyword evidence="3" id="KW-0731">Sigma factor</keyword>
<dbReference type="PANTHER" id="PTHR43133">
    <property type="entry name" value="RNA POLYMERASE ECF-TYPE SIGMA FACTO"/>
    <property type="match status" value="1"/>
</dbReference>
<keyword evidence="4" id="KW-0238">DNA-binding</keyword>
<comment type="caution">
    <text evidence="8">The sequence shown here is derived from an EMBL/GenBank/DDBJ whole genome shotgun (WGS) entry which is preliminary data.</text>
</comment>
<accession>A0A011AES5</accession>
<dbReference type="AlphaFoldDB" id="A0A011AES5"/>
<protein>
    <submittedName>
        <fullName evidence="8">RNA polymerase sigma-70 factor, sigma-E family</fullName>
    </submittedName>
</protein>
<dbReference type="InterPro" id="IPR014325">
    <property type="entry name" value="RNA_pol_sigma-E_actinobac"/>
</dbReference>
<dbReference type="GO" id="GO:0016987">
    <property type="term" value="F:sigma factor activity"/>
    <property type="evidence" value="ECO:0007669"/>
    <property type="project" value="UniProtKB-KW"/>
</dbReference>
<dbReference type="GO" id="GO:0003677">
    <property type="term" value="F:DNA binding"/>
    <property type="evidence" value="ECO:0007669"/>
    <property type="project" value="UniProtKB-KW"/>
</dbReference>
<keyword evidence="2" id="KW-0805">Transcription regulation</keyword>
<feature type="domain" description="RNA polymerase sigma factor 70 region 4 type 2" evidence="7">
    <location>
        <begin position="105"/>
        <end position="157"/>
    </location>
</feature>
<organism evidence="8 9">
    <name type="scientific">Cryptosporangium arvum DSM 44712</name>
    <dbReference type="NCBI Taxonomy" id="927661"/>
    <lineage>
        <taxon>Bacteria</taxon>
        <taxon>Bacillati</taxon>
        <taxon>Actinomycetota</taxon>
        <taxon>Actinomycetes</taxon>
        <taxon>Cryptosporangiales</taxon>
        <taxon>Cryptosporangiaceae</taxon>
        <taxon>Cryptosporangium</taxon>
    </lineage>
</organism>
<evidence type="ECO:0000256" key="3">
    <source>
        <dbReference type="ARBA" id="ARBA00023082"/>
    </source>
</evidence>
<dbReference type="InterPro" id="IPR013249">
    <property type="entry name" value="RNA_pol_sigma70_r4_t2"/>
</dbReference>
<gene>
    <name evidence="8" type="ORF">CryarDRAFT_1621</name>
</gene>
<dbReference type="InterPro" id="IPR007627">
    <property type="entry name" value="RNA_pol_sigma70_r2"/>
</dbReference>
<dbReference type="EMBL" id="JFBT01000001">
    <property type="protein sequence ID" value="EXG80541.1"/>
    <property type="molecule type" value="Genomic_DNA"/>
</dbReference>
<keyword evidence="9" id="KW-1185">Reference proteome</keyword>
<dbReference type="OrthoDB" id="3692620at2"/>
<dbReference type="InterPro" id="IPR014284">
    <property type="entry name" value="RNA_pol_sigma-70_dom"/>
</dbReference>
<reference evidence="8 9" key="1">
    <citation type="submission" date="2013-07" db="EMBL/GenBank/DDBJ databases">
        <authorList>
            <consortium name="DOE Joint Genome Institute"/>
            <person name="Eisen J."/>
            <person name="Huntemann M."/>
            <person name="Han J."/>
            <person name="Chen A."/>
            <person name="Kyrpides N."/>
            <person name="Mavromatis K."/>
            <person name="Markowitz V."/>
            <person name="Palaniappan K."/>
            <person name="Ivanova N."/>
            <person name="Schaumberg A."/>
            <person name="Pati A."/>
            <person name="Liolios K."/>
            <person name="Nordberg H.P."/>
            <person name="Cantor M.N."/>
            <person name="Hua S.X."/>
            <person name="Woyke T."/>
        </authorList>
    </citation>
    <scope>NUCLEOTIDE SEQUENCE [LARGE SCALE GENOMIC DNA]</scope>
    <source>
        <strain evidence="8 9">DSM 44712</strain>
    </source>
</reference>
<dbReference type="HOGENOM" id="CLU_047691_15_4_11"/>
<evidence type="ECO:0000259" key="6">
    <source>
        <dbReference type="Pfam" id="PF04542"/>
    </source>
</evidence>
<dbReference type="NCBIfam" id="TIGR02983">
    <property type="entry name" value="SigE-fam_strep"/>
    <property type="match status" value="1"/>
</dbReference>
<evidence type="ECO:0000313" key="9">
    <source>
        <dbReference type="Proteomes" id="UP000021053"/>
    </source>
</evidence>
<dbReference type="Gene3D" id="1.10.1740.10">
    <property type="match status" value="1"/>
</dbReference>
<evidence type="ECO:0000256" key="5">
    <source>
        <dbReference type="ARBA" id="ARBA00023163"/>
    </source>
</evidence>
<comment type="similarity">
    <text evidence="1">Belongs to the sigma-70 factor family. ECF subfamily.</text>
</comment>
<evidence type="ECO:0000256" key="2">
    <source>
        <dbReference type="ARBA" id="ARBA00023015"/>
    </source>
</evidence>
<evidence type="ECO:0000256" key="1">
    <source>
        <dbReference type="ARBA" id="ARBA00010641"/>
    </source>
</evidence>
<dbReference type="InterPro" id="IPR013324">
    <property type="entry name" value="RNA_pol_sigma_r3/r4-like"/>
</dbReference>
<dbReference type="SUPFAM" id="SSF88946">
    <property type="entry name" value="Sigma2 domain of RNA polymerase sigma factors"/>
    <property type="match status" value="1"/>
</dbReference>
<dbReference type="InterPro" id="IPR013325">
    <property type="entry name" value="RNA_pol_sigma_r2"/>
</dbReference>
<feature type="domain" description="RNA polymerase sigma-70 region 2" evidence="6">
    <location>
        <begin position="22"/>
        <end position="81"/>
    </location>
</feature>
<dbReference type="InterPro" id="IPR039425">
    <property type="entry name" value="RNA_pol_sigma-70-like"/>
</dbReference>